<organism evidence="4 5">
    <name type="scientific">Gordonia jinghuaiqii</name>
    <dbReference type="NCBI Taxonomy" id="2758710"/>
    <lineage>
        <taxon>Bacteria</taxon>
        <taxon>Bacillati</taxon>
        <taxon>Actinomycetota</taxon>
        <taxon>Actinomycetes</taxon>
        <taxon>Mycobacteriales</taxon>
        <taxon>Gordoniaceae</taxon>
        <taxon>Gordonia</taxon>
    </lineage>
</organism>
<dbReference type="GO" id="GO:0003841">
    <property type="term" value="F:1-acylglycerol-3-phosphate O-acyltransferase activity"/>
    <property type="evidence" value="ECO:0007669"/>
    <property type="project" value="TreeGrafter"/>
</dbReference>
<dbReference type="PANTHER" id="PTHR10434">
    <property type="entry name" value="1-ACYL-SN-GLYCEROL-3-PHOSPHATE ACYLTRANSFERASE"/>
    <property type="match status" value="1"/>
</dbReference>
<evidence type="ECO:0000313" key="4">
    <source>
        <dbReference type="EMBL" id="QMS99856.1"/>
    </source>
</evidence>
<keyword evidence="1 4" id="KW-0808">Transferase</keyword>
<dbReference type="Pfam" id="PF01553">
    <property type="entry name" value="Acyltransferase"/>
    <property type="match status" value="1"/>
</dbReference>
<dbReference type="RefSeq" id="WP_219849209.1">
    <property type="nucleotide sequence ID" value="NZ_CP059491.1"/>
</dbReference>
<dbReference type="EMBL" id="CP059491">
    <property type="protein sequence ID" value="QMS99856.1"/>
    <property type="molecule type" value="Genomic_DNA"/>
</dbReference>
<evidence type="ECO:0000259" key="3">
    <source>
        <dbReference type="SMART" id="SM00563"/>
    </source>
</evidence>
<feature type="domain" description="Phospholipid/glycerol acyltransferase" evidence="3">
    <location>
        <begin position="58"/>
        <end position="189"/>
    </location>
</feature>
<sequence length="245" mass="26815">MDVELSQADAVYAHYLTHQQNRARARMMYGLLAARIRPMVSYRSRERLRRLVRSGAPVLIAANHVSEKDPLVLAAAGFRSPLRSRIGHLRVLAKDELFEDPEQRRKIDTLGGIPVFRTKDHGVRAAAEAGRQMIGVCVDRMAAGDSIAVFPEGTCNEGDPTQLQKLGTGIGHIGNRALRRGVGVWLVSAGIAYPDAGPRARPVVVLGEPLDLAPFREETPAALTRSIQRDLQGVVDDAWKFSPQG</sequence>
<dbReference type="Proteomes" id="UP000515663">
    <property type="component" value="Chromosome"/>
</dbReference>
<reference evidence="5" key="1">
    <citation type="submission" date="2020-07" db="EMBL/GenBank/DDBJ databases">
        <title>novel species isolated from the respiratory tract of Marmot.</title>
        <authorList>
            <person name="Zhang G."/>
        </authorList>
    </citation>
    <scope>NUCLEOTIDE SEQUENCE [LARGE SCALE GENOMIC DNA]</scope>
    <source>
        <strain evidence="5">686</strain>
    </source>
</reference>
<evidence type="ECO:0000256" key="1">
    <source>
        <dbReference type="ARBA" id="ARBA00022679"/>
    </source>
</evidence>
<dbReference type="AlphaFoldDB" id="A0A7D7LRL2"/>
<dbReference type="SMART" id="SM00563">
    <property type="entry name" value="PlsC"/>
    <property type="match status" value="1"/>
</dbReference>
<dbReference type="SUPFAM" id="SSF69593">
    <property type="entry name" value="Glycerol-3-phosphate (1)-acyltransferase"/>
    <property type="match status" value="1"/>
</dbReference>
<gene>
    <name evidence="4" type="ORF">H1R19_12765</name>
</gene>
<proteinExistence type="predicted"/>
<dbReference type="GO" id="GO:0006654">
    <property type="term" value="P:phosphatidic acid biosynthetic process"/>
    <property type="evidence" value="ECO:0007669"/>
    <property type="project" value="TreeGrafter"/>
</dbReference>
<name>A0A7D7LRL2_9ACTN</name>
<evidence type="ECO:0000256" key="2">
    <source>
        <dbReference type="ARBA" id="ARBA00023315"/>
    </source>
</evidence>
<keyword evidence="5" id="KW-1185">Reference proteome</keyword>
<protein>
    <submittedName>
        <fullName evidence="4">1-acyl-sn-glycerol-3-phosphate acyltransferase</fullName>
    </submittedName>
</protein>
<keyword evidence="2 4" id="KW-0012">Acyltransferase</keyword>
<dbReference type="PANTHER" id="PTHR10434:SF11">
    <property type="entry name" value="1-ACYL-SN-GLYCEROL-3-PHOSPHATE ACYLTRANSFERASE"/>
    <property type="match status" value="1"/>
</dbReference>
<evidence type="ECO:0000313" key="5">
    <source>
        <dbReference type="Proteomes" id="UP000515663"/>
    </source>
</evidence>
<dbReference type="KEGG" id="gji:H1R19_12765"/>
<accession>A0A7D7LRL2</accession>
<dbReference type="InterPro" id="IPR002123">
    <property type="entry name" value="Plipid/glycerol_acylTrfase"/>
</dbReference>